<evidence type="ECO:0000256" key="2">
    <source>
        <dbReference type="ARBA" id="ARBA00008974"/>
    </source>
</evidence>
<dbReference type="CDD" id="cd11482">
    <property type="entry name" value="SLC-NCS1sbd_NRT1-like"/>
    <property type="match status" value="1"/>
</dbReference>
<reference evidence="8" key="1">
    <citation type="journal article" date="2023" name="Mol. Phylogenet. Evol.">
        <title>Genome-scale phylogeny and comparative genomics of the fungal order Sordariales.</title>
        <authorList>
            <person name="Hensen N."/>
            <person name="Bonometti L."/>
            <person name="Westerberg I."/>
            <person name="Brannstrom I.O."/>
            <person name="Guillou S."/>
            <person name="Cros-Aarteil S."/>
            <person name="Calhoun S."/>
            <person name="Haridas S."/>
            <person name="Kuo A."/>
            <person name="Mondo S."/>
            <person name="Pangilinan J."/>
            <person name="Riley R."/>
            <person name="LaButti K."/>
            <person name="Andreopoulos B."/>
            <person name="Lipzen A."/>
            <person name="Chen C."/>
            <person name="Yan M."/>
            <person name="Daum C."/>
            <person name="Ng V."/>
            <person name="Clum A."/>
            <person name="Steindorff A."/>
            <person name="Ohm R.A."/>
            <person name="Martin F."/>
            <person name="Silar P."/>
            <person name="Natvig D.O."/>
            <person name="Lalanne C."/>
            <person name="Gautier V."/>
            <person name="Ament-Velasquez S.L."/>
            <person name="Kruys A."/>
            <person name="Hutchinson M.I."/>
            <person name="Powell A.J."/>
            <person name="Barry K."/>
            <person name="Miller A.N."/>
            <person name="Grigoriev I.V."/>
            <person name="Debuchy R."/>
            <person name="Gladieux P."/>
            <person name="Hiltunen Thoren M."/>
            <person name="Johannesson H."/>
        </authorList>
    </citation>
    <scope>NUCLEOTIDE SEQUENCE</scope>
    <source>
        <strain evidence="8">CBS 118394</strain>
    </source>
</reference>
<name>A0AAE0M3K6_9PEZI</name>
<dbReference type="GO" id="GO:0005886">
    <property type="term" value="C:plasma membrane"/>
    <property type="evidence" value="ECO:0007669"/>
    <property type="project" value="TreeGrafter"/>
</dbReference>
<feature type="transmembrane region" description="Helical" evidence="7">
    <location>
        <begin position="254"/>
        <end position="274"/>
    </location>
</feature>
<reference evidence="8" key="2">
    <citation type="submission" date="2023-06" db="EMBL/GenBank/DDBJ databases">
        <authorList>
            <consortium name="Lawrence Berkeley National Laboratory"/>
            <person name="Haridas S."/>
            <person name="Hensen N."/>
            <person name="Bonometti L."/>
            <person name="Westerberg I."/>
            <person name="Brannstrom I.O."/>
            <person name="Guillou S."/>
            <person name="Cros-Aarteil S."/>
            <person name="Calhoun S."/>
            <person name="Kuo A."/>
            <person name="Mondo S."/>
            <person name="Pangilinan J."/>
            <person name="Riley R."/>
            <person name="Labutti K."/>
            <person name="Andreopoulos B."/>
            <person name="Lipzen A."/>
            <person name="Chen C."/>
            <person name="Yanf M."/>
            <person name="Daum C."/>
            <person name="Ng V."/>
            <person name="Clum A."/>
            <person name="Steindorff A."/>
            <person name="Ohm R."/>
            <person name="Martin F."/>
            <person name="Silar P."/>
            <person name="Natvig D."/>
            <person name="Lalanne C."/>
            <person name="Gautier V."/>
            <person name="Ament-Velasquez S.L."/>
            <person name="Kruys A."/>
            <person name="Hutchinson M.I."/>
            <person name="Powell A.J."/>
            <person name="Barry K."/>
            <person name="Miller A.N."/>
            <person name="Grigoriev I.V."/>
            <person name="Debuchy R."/>
            <person name="Gladieux P."/>
            <person name="Thoren M.H."/>
            <person name="Johannesson H."/>
        </authorList>
    </citation>
    <scope>NUCLEOTIDE SEQUENCE</scope>
    <source>
        <strain evidence="8">CBS 118394</strain>
    </source>
</reference>
<evidence type="ECO:0000256" key="7">
    <source>
        <dbReference type="SAM" id="Phobius"/>
    </source>
</evidence>
<sequence>MDSLRLGQRGAASKERVRSKLTDPSSWRLPKQPSSIAPPHVWTNADQDPVPVEKQTWTSWVFITYWYSDLVTISTWGSSSSILTTGLTATDALVICFVAGVCNAVPTVLNGAIGTDLHIPFPVAVRASYGYWLSYFCVVSRGILALFWFGIHSTAGGGCVKQMLKAIWPSFARVSNTLPTWTGLNTQGMISYLIYWLIQLPLLLIPTHKLQYLFWIKTALVTPMALAMVIYMSVKAGGSGEFFYAPATVSGSARAWLWLSSLTSVTGAYSTLAVNIPDFSRFGKTHGAQVWQLPVIPILKVIVGAFGILSASAAKKIYGVAYWNPLDIINEWQGTSGGRAAAFFCAAIWLLASASVNVSANAISFANDITALAPKYFNIRRGVIFASFVGGWALCPWIILASATSFLNFMSAYAIFMAPMAGIICSDYWLVKKRRYDVPGLYDPAGIYSYGRWRGCNWRALVSTLVTIVPLLPALAKKVTPQNITIPVGLQNLFSFNWLYGFFLSLVMYWVLNLLFPHNETLITRSVSGYPIALDIEDVEADVESHKP</sequence>
<dbReference type="PANTHER" id="PTHR30618:SF0">
    <property type="entry name" value="PURINE-URACIL PERMEASE NCS1"/>
    <property type="match status" value="1"/>
</dbReference>
<feature type="region of interest" description="Disordered" evidence="6">
    <location>
        <begin position="1"/>
        <end position="41"/>
    </location>
</feature>
<keyword evidence="4 7" id="KW-1133">Transmembrane helix</keyword>
<feature type="transmembrane region" description="Helical" evidence="7">
    <location>
        <begin position="129"/>
        <end position="151"/>
    </location>
</feature>
<organism evidence="8 9">
    <name type="scientific">Apodospora peruviana</name>
    <dbReference type="NCBI Taxonomy" id="516989"/>
    <lineage>
        <taxon>Eukaryota</taxon>
        <taxon>Fungi</taxon>
        <taxon>Dikarya</taxon>
        <taxon>Ascomycota</taxon>
        <taxon>Pezizomycotina</taxon>
        <taxon>Sordariomycetes</taxon>
        <taxon>Sordariomycetidae</taxon>
        <taxon>Sordariales</taxon>
        <taxon>Lasiosphaeriaceae</taxon>
        <taxon>Apodospora</taxon>
    </lineage>
</organism>
<accession>A0AAE0M3K6</accession>
<comment type="caution">
    <text evidence="8">The sequence shown here is derived from an EMBL/GenBank/DDBJ whole genome shotgun (WGS) entry which is preliminary data.</text>
</comment>
<dbReference type="Pfam" id="PF02133">
    <property type="entry name" value="Transp_cyt_pur"/>
    <property type="match status" value="1"/>
</dbReference>
<keyword evidence="9" id="KW-1185">Reference proteome</keyword>
<feature type="compositionally biased region" description="Basic and acidic residues" evidence="6">
    <location>
        <begin position="12"/>
        <end position="21"/>
    </location>
</feature>
<dbReference type="NCBIfam" id="TIGR00800">
    <property type="entry name" value="ncs1"/>
    <property type="match status" value="1"/>
</dbReference>
<protein>
    <submittedName>
        <fullName evidence="8">Uracil permease</fullName>
    </submittedName>
</protein>
<dbReference type="PANTHER" id="PTHR30618">
    <property type="entry name" value="NCS1 FAMILY PURINE/PYRIMIDINE TRANSPORTER"/>
    <property type="match status" value="1"/>
</dbReference>
<comment type="similarity">
    <text evidence="2">Belongs to the purine-cytosine permease (2.A.39) family.</text>
</comment>
<feature type="transmembrane region" description="Helical" evidence="7">
    <location>
        <begin position="340"/>
        <end position="363"/>
    </location>
</feature>
<feature type="transmembrane region" description="Helical" evidence="7">
    <location>
        <begin position="458"/>
        <end position="476"/>
    </location>
</feature>
<evidence type="ECO:0000256" key="1">
    <source>
        <dbReference type="ARBA" id="ARBA00004141"/>
    </source>
</evidence>
<feature type="transmembrane region" description="Helical" evidence="7">
    <location>
        <begin position="295"/>
        <end position="314"/>
    </location>
</feature>
<dbReference type="InterPro" id="IPR001248">
    <property type="entry name" value="Pur-cyt_permease"/>
</dbReference>
<keyword evidence="5 7" id="KW-0472">Membrane</keyword>
<dbReference type="InterPro" id="IPR045225">
    <property type="entry name" value="Uracil/uridine/allantoin_perm"/>
</dbReference>
<feature type="transmembrane region" description="Helical" evidence="7">
    <location>
        <begin position="496"/>
        <end position="516"/>
    </location>
</feature>
<dbReference type="Proteomes" id="UP001283341">
    <property type="component" value="Unassembled WGS sequence"/>
</dbReference>
<evidence type="ECO:0000256" key="6">
    <source>
        <dbReference type="SAM" id="MobiDB-lite"/>
    </source>
</evidence>
<dbReference type="EMBL" id="JAUEDM010000005">
    <property type="protein sequence ID" value="KAK3316654.1"/>
    <property type="molecule type" value="Genomic_DNA"/>
</dbReference>
<comment type="subcellular location">
    <subcellularLocation>
        <location evidence="1">Membrane</location>
        <topology evidence="1">Multi-pass membrane protein</topology>
    </subcellularLocation>
</comment>
<feature type="transmembrane region" description="Helical" evidence="7">
    <location>
        <begin position="212"/>
        <end position="234"/>
    </location>
</feature>
<evidence type="ECO:0000313" key="9">
    <source>
        <dbReference type="Proteomes" id="UP001283341"/>
    </source>
</evidence>
<evidence type="ECO:0000256" key="5">
    <source>
        <dbReference type="ARBA" id="ARBA00023136"/>
    </source>
</evidence>
<dbReference type="Gene3D" id="1.10.4160.10">
    <property type="entry name" value="Hydantoin permease"/>
    <property type="match status" value="1"/>
</dbReference>
<keyword evidence="3 7" id="KW-0812">Transmembrane</keyword>
<evidence type="ECO:0000313" key="8">
    <source>
        <dbReference type="EMBL" id="KAK3316654.1"/>
    </source>
</evidence>
<dbReference type="InterPro" id="IPR012681">
    <property type="entry name" value="NCS1"/>
</dbReference>
<dbReference type="AlphaFoldDB" id="A0AAE0M3K6"/>
<proteinExistence type="inferred from homology"/>
<gene>
    <name evidence="8" type="ORF">B0H66DRAFT_519709</name>
</gene>
<feature type="transmembrane region" description="Helical" evidence="7">
    <location>
        <begin position="383"/>
        <end position="404"/>
    </location>
</feature>
<dbReference type="GO" id="GO:0015205">
    <property type="term" value="F:nucleobase transmembrane transporter activity"/>
    <property type="evidence" value="ECO:0007669"/>
    <property type="project" value="TreeGrafter"/>
</dbReference>
<evidence type="ECO:0000256" key="4">
    <source>
        <dbReference type="ARBA" id="ARBA00022989"/>
    </source>
</evidence>
<feature type="transmembrane region" description="Helical" evidence="7">
    <location>
        <begin position="410"/>
        <end position="431"/>
    </location>
</feature>
<evidence type="ECO:0000256" key="3">
    <source>
        <dbReference type="ARBA" id="ARBA00022692"/>
    </source>
</evidence>